<sequence>MATNIDFKGLWKQQTTHQPSMEELLGRLKKFRNENLYRLLGTNIMLIITSLLIGLIWYYYQPQLLSTKIGIVLVVLSMIIFLTAYNQMFMIFYKLDYTQTNTEYLHSLYLLKSKQKLMQTTMLNLYFIMLSTGIGLYMYEYASKMEIIYGIAAYGLTFLWIAINWFYLRPITIKKQQAKLNGLINKFEEMNGQLKE</sequence>
<organism evidence="2 3">
    <name type="scientific">Chryseobacterium angstadtii</name>
    <dbReference type="NCBI Taxonomy" id="558151"/>
    <lineage>
        <taxon>Bacteria</taxon>
        <taxon>Pseudomonadati</taxon>
        <taxon>Bacteroidota</taxon>
        <taxon>Flavobacteriia</taxon>
        <taxon>Flavobacteriales</taxon>
        <taxon>Weeksellaceae</taxon>
        <taxon>Chryseobacterium group</taxon>
        <taxon>Chryseobacterium</taxon>
    </lineage>
</organism>
<feature type="transmembrane region" description="Helical" evidence="1">
    <location>
        <begin position="36"/>
        <end position="59"/>
    </location>
</feature>
<keyword evidence="3" id="KW-1185">Reference proteome</keyword>
<comment type="caution">
    <text evidence="2">The sequence shown here is derived from an EMBL/GenBank/DDBJ whole genome shotgun (WGS) entry which is preliminary data.</text>
</comment>
<dbReference type="RefSeq" id="WP_048508504.1">
    <property type="nucleotide sequence ID" value="NZ_LFND01000007.1"/>
</dbReference>
<keyword evidence="1" id="KW-1133">Transmembrane helix</keyword>
<dbReference type="PATRIC" id="fig|558151.6.peg.4279"/>
<feature type="transmembrane region" description="Helical" evidence="1">
    <location>
        <begin position="147"/>
        <end position="168"/>
    </location>
</feature>
<dbReference type="Proteomes" id="UP000036261">
    <property type="component" value="Unassembled WGS sequence"/>
</dbReference>
<feature type="transmembrane region" description="Helical" evidence="1">
    <location>
        <begin position="123"/>
        <end position="141"/>
    </location>
</feature>
<dbReference type="STRING" id="558151.ACM46_20365"/>
<evidence type="ECO:0000313" key="2">
    <source>
        <dbReference type="EMBL" id="KMQ59450.1"/>
    </source>
</evidence>
<keyword evidence="1" id="KW-0472">Membrane</keyword>
<dbReference type="AlphaFoldDB" id="A0A0J7KQC7"/>
<dbReference type="EMBL" id="LFND01000007">
    <property type="protein sequence ID" value="KMQ59450.1"/>
    <property type="molecule type" value="Genomic_DNA"/>
</dbReference>
<accession>A0A0J7KQC7</accession>
<keyword evidence="1" id="KW-0812">Transmembrane</keyword>
<evidence type="ECO:0000313" key="3">
    <source>
        <dbReference type="Proteomes" id="UP000036261"/>
    </source>
</evidence>
<reference evidence="2 3" key="1">
    <citation type="journal article" date="2013" name="Int. J. Syst. Evol. Microbiol.">
        <title>Chryseobacterium angstadtii sp. nov., isolated from a newt tank.</title>
        <authorList>
            <person name="Kirk K.E."/>
            <person name="Hoffman J.A."/>
            <person name="Smith K.A."/>
            <person name="Strahan B.L."/>
            <person name="Failor K.C."/>
            <person name="Krebs J.E."/>
            <person name="Gale A.N."/>
            <person name="Do T.D."/>
            <person name="Sontag T.C."/>
            <person name="Batties A.M."/>
            <person name="Mistiszyn K."/>
            <person name="Newman J.D."/>
        </authorList>
    </citation>
    <scope>NUCLEOTIDE SEQUENCE [LARGE SCALE GENOMIC DNA]</scope>
    <source>
        <strain evidence="2 3">KM</strain>
    </source>
</reference>
<proteinExistence type="predicted"/>
<gene>
    <name evidence="2" type="ORF">ACM46_20365</name>
</gene>
<feature type="transmembrane region" description="Helical" evidence="1">
    <location>
        <begin position="65"/>
        <end position="85"/>
    </location>
</feature>
<dbReference type="OrthoDB" id="795301at2"/>
<evidence type="ECO:0000256" key="1">
    <source>
        <dbReference type="SAM" id="Phobius"/>
    </source>
</evidence>
<name>A0A0J7KQC7_9FLAO</name>
<protein>
    <submittedName>
        <fullName evidence="2">Uncharacterized protein</fullName>
    </submittedName>
</protein>